<feature type="non-terminal residue" evidence="5">
    <location>
        <position position="1"/>
    </location>
</feature>
<keyword evidence="6" id="KW-1185">Reference proteome</keyword>
<organism evidence="5 6">
    <name type="scientific">Lupinus angustifolius</name>
    <name type="common">Narrow-leaved blue lupine</name>
    <dbReference type="NCBI Taxonomy" id="3871"/>
    <lineage>
        <taxon>Eukaryota</taxon>
        <taxon>Viridiplantae</taxon>
        <taxon>Streptophyta</taxon>
        <taxon>Embryophyta</taxon>
        <taxon>Tracheophyta</taxon>
        <taxon>Spermatophyta</taxon>
        <taxon>Magnoliopsida</taxon>
        <taxon>eudicotyledons</taxon>
        <taxon>Gunneridae</taxon>
        <taxon>Pentapetalae</taxon>
        <taxon>rosids</taxon>
        <taxon>fabids</taxon>
        <taxon>Fabales</taxon>
        <taxon>Fabaceae</taxon>
        <taxon>Papilionoideae</taxon>
        <taxon>50 kb inversion clade</taxon>
        <taxon>genistoids sensu lato</taxon>
        <taxon>core genistoids</taxon>
        <taxon>Genisteae</taxon>
        <taxon>Lupinus</taxon>
    </lineage>
</organism>
<evidence type="ECO:0000256" key="1">
    <source>
        <dbReference type="ARBA" id="ARBA00022491"/>
    </source>
</evidence>
<dbReference type="Gramene" id="OIW21093">
    <property type="protein sequence ID" value="OIW21093"/>
    <property type="gene ID" value="TanjilG_28711"/>
</dbReference>
<evidence type="ECO:0000313" key="6">
    <source>
        <dbReference type="Proteomes" id="UP000188354"/>
    </source>
</evidence>
<dbReference type="EMBL" id="MLAU01019285">
    <property type="protein sequence ID" value="OIW21093.1"/>
    <property type="molecule type" value="Genomic_DNA"/>
</dbReference>
<reference evidence="5 6" key="1">
    <citation type="journal article" date="2017" name="Plant Biotechnol. J.">
        <title>A comprehensive draft genome sequence for lupin (Lupinus angustifolius), an emerging health food: insights into plant-microbe interactions and legume evolution.</title>
        <authorList>
            <person name="Hane J.K."/>
            <person name="Ming Y."/>
            <person name="Kamphuis L.G."/>
            <person name="Nelson M.N."/>
            <person name="Garg G."/>
            <person name="Atkins C.A."/>
            <person name="Bayer P.E."/>
            <person name="Bravo A."/>
            <person name="Bringans S."/>
            <person name="Cannon S."/>
            <person name="Edwards D."/>
            <person name="Foley R."/>
            <person name="Gao L.L."/>
            <person name="Harrison M.J."/>
            <person name="Huang W."/>
            <person name="Hurgobin B."/>
            <person name="Li S."/>
            <person name="Liu C.W."/>
            <person name="McGrath A."/>
            <person name="Morahan G."/>
            <person name="Murray J."/>
            <person name="Weller J."/>
            <person name="Jian J."/>
            <person name="Singh K.B."/>
        </authorList>
    </citation>
    <scope>NUCLEOTIDE SEQUENCE [LARGE SCALE GENOMIC DNA]</scope>
    <source>
        <strain evidence="6">cv. Tanjil</strain>
        <tissue evidence="5">Whole plant</tissue>
    </source>
</reference>
<keyword evidence="3" id="KW-0804">Transcription</keyword>
<keyword evidence="1" id="KW-0678">Repressor</keyword>
<evidence type="ECO:0000313" key="5">
    <source>
        <dbReference type="EMBL" id="OIW21093.1"/>
    </source>
</evidence>
<sequence>DERASGSPFSSKKGKKSSSKKPKHRGLGVVQLEKIRLHSQIYCDGYQHIFIHSPHHSKFNNDDPRRQIACSSIPASSFHTSYSPPYGFQPKIAKVYLNTKNQTSNREILNQTTLPNNISTMAEMFLQLVLCMIKQVVKQDTIYTRLHNGKAISIAEY</sequence>
<dbReference type="GO" id="GO:0003700">
    <property type="term" value="F:DNA-binding transcription factor activity"/>
    <property type="evidence" value="ECO:0007669"/>
    <property type="project" value="InterPro"/>
</dbReference>
<keyword evidence="2" id="KW-0805">Transcription regulation</keyword>
<evidence type="ECO:0000256" key="3">
    <source>
        <dbReference type="ARBA" id="ARBA00023163"/>
    </source>
</evidence>
<proteinExistence type="predicted"/>
<gene>
    <name evidence="5" type="ORF">TanjilG_28711</name>
</gene>
<evidence type="ECO:0000256" key="2">
    <source>
        <dbReference type="ARBA" id="ARBA00023015"/>
    </source>
</evidence>
<accession>A0A394DDM0</accession>
<feature type="region of interest" description="Disordered" evidence="4">
    <location>
        <begin position="1"/>
        <end position="27"/>
    </location>
</feature>
<dbReference type="PANTHER" id="PTHR33388:SF18">
    <property type="entry name" value="PROTEIN SPEAR1"/>
    <property type="match status" value="1"/>
</dbReference>
<feature type="compositionally biased region" description="Basic residues" evidence="4">
    <location>
        <begin position="12"/>
        <end position="26"/>
    </location>
</feature>
<dbReference type="PANTHER" id="PTHR33388">
    <property type="entry name" value="OS01G0212500 PROTEIN"/>
    <property type="match status" value="1"/>
</dbReference>
<dbReference type="InterPro" id="IPR040356">
    <property type="entry name" value="SPEAR"/>
</dbReference>
<feature type="compositionally biased region" description="Low complexity" evidence="4">
    <location>
        <begin position="1"/>
        <end position="11"/>
    </location>
</feature>
<protein>
    <submittedName>
        <fullName evidence="5">Uncharacterized protein</fullName>
    </submittedName>
</protein>
<comment type="caution">
    <text evidence="5">The sequence shown here is derived from an EMBL/GenBank/DDBJ whole genome shotgun (WGS) entry which is preliminary data.</text>
</comment>
<dbReference type="AlphaFoldDB" id="A0A394DDM0"/>
<name>A0A394DDM0_LUPAN</name>
<dbReference type="Proteomes" id="UP000188354">
    <property type="component" value="Unassembled WGS sequence"/>
</dbReference>
<evidence type="ECO:0000256" key="4">
    <source>
        <dbReference type="SAM" id="MobiDB-lite"/>
    </source>
</evidence>